<keyword evidence="1" id="KW-0472">Membrane</keyword>
<protein>
    <recommendedName>
        <fullName evidence="2">Solute-binding protein family 5 domain-containing protein</fullName>
    </recommendedName>
</protein>
<sequence>MRPPHYRGAFGNDYGSSDDLRPEIASMVLKRNFTLVLVTLAIVGIPIGMTVTELGAQESTSRIEPMQLRADDAPKRAIPKAVPGSHVKVFLPSLPYLYTSHAINGAMIKPSDNAQGWEYDMAVSHRQIDETTYEFQLRKGVRFQDGSPFNADAVVENMNAFKQQPTTYSKIDQVFDYVEKIDDHTVRFHLTEEYGCFMNDLVWMQFYTAEYLRVCGGWNGKASCPNLSRPGPYGLGPYILSEGYLEGDRQTEKAVLTANPYYWNSEYPKVETITVFTQLGALDAKNKTLHREGEVDITDIPPEYKVETILSPFAKVITSPSNNNIAIHINMINGNPKLRDTSVRRALNEALNQRNLLYFVFDNEGVLSPTMASPYFPGVREVVKKLKPFSEVRDPYAPAHQARLKSVLNGLQLKVLTQNRFLPLWRGIESQLKRVGVTLEITTTSSEAEIFGPLLTTNAGKNEVDWDLLVWGNDDWFFNHPYTAFLVYRTSNVWSTVYPDPIMNDYIDDMFRVSVSDPRFSEITAKIVQRAYDEAYMLFVPTPNRVMAINKEVVFRPYKMACAPLWKIQVTDQHWSVRRGPYPDTSKSPVRITRMANDQESK</sequence>
<dbReference type="Gene3D" id="3.40.190.10">
    <property type="entry name" value="Periplasmic binding protein-like II"/>
    <property type="match status" value="1"/>
</dbReference>
<dbReference type="InterPro" id="IPR000914">
    <property type="entry name" value="SBP_5_dom"/>
</dbReference>
<feature type="domain" description="Solute-binding protein family 5" evidence="2">
    <location>
        <begin position="120"/>
        <end position="489"/>
    </location>
</feature>
<reference evidence="4" key="1">
    <citation type="journal article" date="2019" name="Int. J. Syst. Evol. Microbiol.">
        <title>The Global Catalogue of Microorganisms (GCM) 10K type strain sequencing project: providing services to taxonomists for standard genome sequencing and annotation.</title>
        <authorList>
            <consortium name="The Broad Institute Genomics Platform"/>
            <consortium name="The Broad Institute Genome Sequencing Center for Infectious Disease"/>
            <person name="Wu L."/>
            <person name="Ma J."/>
        </authorList>
    </citation>
    <scope>NUCLEOTIDE SEQUENCE [LARGE SCALE GENOMIC DNA]</scope>
    <source>
        <strain evidence="4">JCM 17759</strain>
    </source>
</reference>
<dbReference type="Pfam" id="PF00496">
    <property type="entry name" value="SBP_bac_5"/>
    <property type="match status" value="1"/>
</dbReference>
<keyword evidence="4" id="KW-1185">Reference proteome</keyword>
<keyword evidence="1" id="KW-0812">Transmembrane</keyword>
<dbReference type="SUPFAM" id="SSF53850">
    <property type="entry name" value="Periplasmic binding protein-like II"/>
    <property type="match status" value="1"/>
</dbReference>
<name>A0ABP8NX11_9BACT</name>
<dbReference type="CDD" id="cd00995">
    <property type="entry name" value="PBP2_NikA_DppA_OppA_like"/>
    <property type="match status" value="1"/>
</dbReference>
<dbReference type="Proteomes" id="UP001500840">
    <property type="component" value="Unassembled WGS sequence"/>
</dbReference>
<evidence type="ECO:0000256" key="1">
    <source>
        <dbReference type="SAM" id="Phobius"/>
    </source>
</evidence>
<evidence type="ECO:0000313" key="4">
    <source>
        <dbReference type="Proteomes" id="UP001500840"/>
    </source>
</evidence>
<dbReference type="RefSeq" id="WP_345328439.1">
    <property type="nucleotide sequence ID" value="NZ_BAABGA010000120.1"/>
</dbReference>
<comment type="caution">
    <text evidence="3">The sequence shown here is derived from an EMBL/GenBank/DDBJ whole genome shotgun (WGS) entry which is preliminary data.</text>
</comment>
<evidence type="ECO:0000313" key="3">
    <source>
        <dbReference type="EMBL" id="GAA4473175.1"/>
    </source>
</evidence>
<feature type="transmembrane region" description="Helical" evidence="1">
    <location>
        <begin position="33"/>
        <end position="52"/>
    </location>
</feature>
<dbReference type="PANTHER" id="PTHR30290">
    <property type="entry name" value="PERIPLASMIC BINDING COMPONENT OF ABC TRANSPORTER"/>
    <property type="match status" value="1"/>
</dbReference>
<accession>A0ABP8NX11</accession>
<proteinExistence type="predicted"/>
<keyword evidence="1" id="KW-1133">Transmembrane helix</keyword>
<gene>
    <name evidence="3" type="ORF">GCM10023156_70780</name>
</gene>
<evidence type="ECO:0000259" key="2">
    <source>
        <dbReference type="Pfam" id="PF00496"/>
    </source>
</evidence>
<dbReference type="EMBL" id="BAABGA010000120">
    <property type="protein sequence ID" value="GAA4473175.1"/>
    <property type="molecule type" value="Genomic_DNA"/>
</dbReference>
<organism evidence="3 4">
    <name type="scientific">Novipirellula rosea</name>
    <dbReference type="NCBI Taxonomy" id="1031540"/>
    <lineage>
        <taxon>Bacteria</taxon>
        <taxon>Pseudomonadati</taxon>
        <taxon>Planctomycetota</taxon>
        <taxon>Planctomycetia</taxon>
        <taxon>Pirellulales</taxon>
        <taxon>Pirellulaceae</taxon>
        <taxon>Novipirellula</taxon>
    </lineage>
</organism>
<dbReference type="InterPro" id="IPR039424">
    <property type="entry name" value="SBP_5"/>
</dbReference>
<dbReference type="Gene3D" id="3.10.105.10">
    <property type="entry name" value="Dipeptide-binding Protein, Domain 3"/>
    <property type="match status" value="1"/>
</dbReference>